<dbReference type="NCBIfam" id="NF001159">
    <property type="entry name" value="PRK00150.1-3"/>
    <property type="match status" value="1"/>
</dbReference>
<comment type="function">
    <text evidence="5">Removes the formyl group from the N-terminal Met of newly synthesized proteins. Requires at least a dipeptide for an efficient rate of reaction. N-terminal L-methionine is a prerequisite for activity but the enzyme has broad specificity at other positions.</text>
</comment>
<evidence type="ECO:0000313" key="7">
    <source>
        <dbReference type="Proteomes" id="UP000177478"/>
    </source>
</evidence>
<evidence type="ECO:0000256" key="2">
    <source>
        <dbReference type="ARBA" id="ARBA00022723"/>
    </source>
</evidence>
<dbReference type="STRING" id="1802689.A3F25_03015"/>
<feature type="active site" evidence="5">
    <location>
        <position position="145"/>
    </location>
</feature>
<dbReference type="HAMAP" id="MF_00163">
    <property type="entry name" value="Pep_deformylase"/>
    <property type="match status" value="1"/>
</dbReference>
<dbReference type="GO" id="GO:0046872">
    <property type="term" value="F:metal ion binding"/>
    <property type="evidence" value="ECO:0007669"/>
    <property type="project" value="UniProtKB-KW"/>
</dbReference>
<evidence type="ECO:0000256" key="4">
    <source>
        <dbReference type="ARBA" id="ARBA00022917"/>
    </source>
</evidence>
<comment type="similarity">
    <text evidence="1 5">Belongs to the polypeptide deformylase family.</text>
</comment>
<dbReference type="NCBIfam" id="TIGR00079">
    <property type="entry name" value="pept_deformyl"/>
    <property type="match status" value="1"/>
</dbReference>
<dbReference type="InterPro" id="IPR023635">
    <property type="entry name" value="Peptide_deformylase"/>
</dbReference>
<dbReference type="EMBL" id="MGKD01000031">
    <property type="protein sequence ID" value="OGN18750.1"/>
    <property type="molecule type" value="Genomic_DNA"/>
</dbReference>
<comment type="catalytic activity">
    <reaction evidence="5">
        <text>N-terminal N-formyl-L-methionyl-[peptide] + H2O = N-terminal L-methionyl-[peptide] + formate</text>
        <dbReference type="Rhea" id="RHEA:24420"/>
        <dbReference type="Rhea" id="RHEA-COMP:10639"/>
        <dbReference type="Rhea" id="RHEA-COMP:10640"/>
        <dbReference type="ChEBI" id="CHEBI:15377"/>
        <dbReference type="ChEBI" id="CHEBI:15740"/>
        <dbReference type="ChEBI" id="CHEBI:49298"/>
        <dbReference type="ChEBI" id="CHEBI:64731"/>
        <dbReference type="EC" id="3.5.1.88"/>
    </reaction>
</comment>
<dbReference type="PANTHER" id="PTHR10458">
    <property type="entry name" value="PEPTIDE DEFORMYLASE"/>
    <property type="match status" value="1"/>
</dbReference>
<organism evidence="6 7">
    <name type="scientific">Candidatus Yanofskybacteria bacterium RIFCSPHIGHO2_12_FULL_45_19b</name>
    <dbReference type="NCBI Taxonomy" id="1802689"/>
    <lineage>
        <taxon>Bacteria</taxon>
        <taxon>Candidatus Yanofskyibacteriota</taxon>
    </lineage>
</organism>
<feature type="binding site" evidence="5">
    <location>
        <position position="148"/>
    </location>
    <ligand>
        <name>Fe cation</name>
        <dbReference type="ChEBI" id="CHEBI:24875"/>
    </ligand>
</feature>
<dbReference type="Pfam" id="PF01327">
    <property type="entry name" value="Pep_deformylase"/>
    <property type="match status" value="1"/>
</dbReference>
<dbReference type="PRINTS" id="PR01576">
    <property type="entry name" value="PDEFORMYLASE"/>
</dbReference>
<feature type="binding site" evidence="5">
    <location>
        <position position="144"/>
    </location>
    <ligand>
        <name>Fe cation</name>
        <dbReference type="ChEBI" id="CHEBI:24875"/>
    </ligand>
</feature>
<proteinExistence type="inferred from homology"/>
<feature type="binding site" evidence="5">
    <location>
        <position position="100"/>
    </location>
    <ligand>
        <name>Fe cation</name>
        <dbReference type="ChEBI" id="CHEBI:24875"/>
    </ligand>
</feature>
<gene>
    <name evidence="5" type="primary">def</name>
    <name evidence="6" type="ORF">A3F25_03015</name>
</gene>
<evidence type="ECO:0000256" key="3">
    <source>
        <dbReference type="ARBA" id="ARBA00022801"/>
    </source>
</evidence>
<dbReference type="FunFam" id="3.90.45.10:FF:000003">
    <property type="entry name" value="Peptide deformylase"/>
    <property type="match status" value="1"/>
</dbReference>
<keyword evidence="4 5" id="KW-0648">Protein biosynthesis</keyword>
<keyword evidence="2 5" id="KW-0479">Metal-binding</keyword>
<comment type="caution">
    <text evidence="6">The sequence shown here is derived from an EMBL/GenBank/DDBJ whole genome shotgun (WGS) entry which is preliminary data.</text>
</comment>
<accession>A0A1F8G151</accession>
<dbReference type="Gene3D" id="3.90.45.10">
    <property type="entry name" value="Peptide deformylase"/>
    <property type="match status" value="1"/>
</dbReference>
<reference evidence="6 7" key="1">
    <citation type="journal article" date="2016" name="Nat. Commun.">
        <title>Thousands of microbial genomes shed light on interconnected biogeochemical processes in an aquifer system.</title>
        <authorList>
            <person name="Anantharaman K."/>
            <person name="Brown C.T."/>
            <person name="Hug L.A."/>
            <person name="Sharon I."/>
            <person name="Castelle C.J."/>
            <person name="Probst A.J."/>
            <person name="Thomas B.C."/>
            <person name="Singh A."/>
            <person name="Wilkins M.J."/>
            <person name="Karaoz U."/>
            <person name="Brodie E.L."/>
            <person name="Williams K.H."/>
            <person name="Hubbard S.S."/>
            <person name="Banfield J.F."/>
        </authorList>
    </citation>
    <scope>NUCLEOTIDE SEQUENCE [LARGE SCALE GENOMIC DNA]</scope>
</reference>
<dbReference type="GO" id="GO:0006412">
    <property type="term" value="P:translation"/>
    <property type="evidence" value="ECO:0007669"/>
    <property type="project" value="UniProtKB-UniRule"/>
</dbReference>
<dbReference type="Proteomes" id="UP000177478">
    <property type="component" value="Unassembled WGS sequence"/>
</dbReference>
<evidence type="ECO:0000256" key="5">
    <source>
        <dbReference type="HAMAP-Rule" id="MF_00163"/>
    </source>
</evidence>
<keyword evidence="3 5" id="KW-0378">Hydrolase</keyword>
<evidence type="ECO:0000313" key="6">
    <source>
        <dbReference type="EMBL" id="OGN18750.1"/>
    </source>
</evidence>
<keyword evidence="5" id="KW-0408">Iron</keyword>
<protein>
    <recommendedName>
        <fullName evidence="5">Peptide deformylase</fullName>
        <shortName evidence="5">PDF</shortName>
        <ecNumber evidence="5">3.5.1.88</ecNumber>
    </recommendedName>
    <alternativeName>
        <fullName evidence="5">Polypeptide deformylase</fullName>
    </alternativeName>
</protein>
<dbReference type="GO" id="GO:0042586">
    <property type="term" value="F:peptide deformylase activity"/>
    <property type="evidence" value="ECO:0007669"/>
    <property type="project" value="UniProtKB-UniRule"/>
</dbReference>
<dbReference type="CDD" id="cd00487">
    <property type="entry name" value="Pep_deformylase"/>
    <property type="match status" value="1"/>
</dbReference>
<evidence type="ECO:0000256" key="1">
    <source>
        <dbReference type="ARBA" id="ARBA00010759"/>
    </source>
</evidence>
<dbReference type="PIRSF" id="PIRSF004749">
    <property type="entry name" value="Pep_def"/>
    <property type="match status" value="1"/>
</dbReference>
<dbReference type="AlphaFoldDB" id="A0A1F8G151"/>
<dbReference type="EC" id="3.5.1.88" evidence="5"/>
<dbReference type="InterPro" id="IPR036821">
    <property type="entry name" value="Peptide_deformylase_sf"/>
</dbReference>
<dbReference type="PANTHER" id="PTHR10458:SF22">
    <property type="entry name" value="PEPTIDE DEFORMYLASE"/>
    <property type="match status" value="1"/>
</dbReference>
<comment type="cofactor">
    <cofactor evidence="5">
        <name>Fe(2+)</name>
        <dbReference type="ChEBI" id="CHEBI:29033"/>
    </cofactor>
    <text evidence="5">Binds 1 Fe(2+) ion.</text>
</comment>
<dbReference type="SUPFAM" id="SSF56420">
    <property type="entry name" value="Peptide deformylase"/>
    <property type="match status" value="1"/>
</dbReference>
<name>A0A1F8G151_9BACT</name>
<sequence>MIKPTVQIGDKIIRQKAKTVRAVLITKTQKTIKDLIDSMRHYNLVGMAAPQVGENYRIFVSEIRKTTYRKNVTESDSLKVFINPRIVQRSKKQVGGYEGCGSVANAQLFGVVKRSESVVCKALDKNGKPFEVKASGLLARVIQHEIDHLDGVVFLDRVNDMKTLVDVKTYHSSQNR</sequence>